<dbReference type="GO" id="GO:0005634">
    <property type="term" value="C:nucleus"/>
    <property type="evidence" value="ECO:0007669"/>
    <property type="project" value="InterPro"/>
</dbReference>
<dbReference type="OrthoDB" id="768308at2759"/>
<name>S8DKW4_9LAMI</name>
<sequence length="199" mass="22136">GGENSEIEFMDIAVPGSFDGSVVFRVVIDVVGFILFMHQQIPSVIEGMTQEFAELQSEYADLEAELTSSETKSLSRKRNQASRKRYGTSASGDLTRSSKLAESTSRKAIRALISNGAGSDSCPGPTKLFLFVKAPSCFSSPLNFLPKRELRYNKKIMPLRLRFLCRGSDDAEISGRDLIWYECRHIIKGISFQTIPPED</sequence>
<comment type="caution">
    <text evidence="2">The sequence shown here is derived from an EMBL/GenBank/DDBJ whole genome shotgun (WGS) entry which is preliminary data.</text>
</comment>
<reference evidence="2 3" key="1">
    <citation type="journal article" date="2013" name="BMC Genomics">
        <title>The miniature genome of a carnivorous plant Genlisea aurea contains a low number of genes and short non-coding sequences.</title>
        <authorList>
            <person name="Leushkin E.V."/>
            <person name="Sutormin R.A."/>
            <person name="Nabieva E.R."/>
            <person name="Penin A.A."/>
            <person name="Kondrashov A.S."/>
            <person name="Logacheva M.D."/>
        </authorList>
    </citation>
    <scope>NUCLEOTIDE SEQUENCE [LARGE SCALE GENOMIC DNA]</scope>
</reference>
<organism evidence="2 3">
    <name type="scientific">Genlisea aurea</name>
    <dbReference type="NCBI Taxonomy" id="192259"/>
    <lineage>
        <taxon>Eukaryota</taxon>
        <taxon>Viridiplantae</taxon>
        <taxon>Streptophyta</taxon>
        <taxon>Embryophyta</taxon>
        <taxon>Tracheophyta</taxon>
        <taxon>Spermatophyta</taxon>
        <taxon>Magnoliopsida</taxon>
        <taxon>eudicotyledons</taxon>
        <taxon>Gunneridae</taxon>
        <taxon>Pentapetalae</taxon>
        <taxon>asterids</taxon>
        <taxon>lamiids</taxon>
        <taxon>Lamiales</taxon>
        <taxon>Lentibulariaceae</taxon>
        <taxon>Genlisea</taxon>
    </lineage>
</organism>
<evidence type="ECO:0000313" key="2">
    <source>
        <dbReference type="EMBL" id="EPS60167.1"/>
    </source>
</evidence>
<dbReference type="Gene3D" id="3.30.900.20">
    <property type="match status" value="2"/>
</dbReference>
<gene>
    <name evidence="2" type="ORF">M569_14637</name>
</gene>
<dbReference type="PANTHER" id="PTHR15681">
    <property type="entry name" value="MAD2L1-BINDING PROTEIN"/>
    <property type="match status" value="1"/>
</dbReference>
<protein>
    <submittedName>
        <fullName evidence="2">Uncharacterized protein</fullName>
    </submittedName>
</protein>
<dbReference type="InterPro" id="IPR009511">
    <property type="entry name" value="MAD1/Cdc20-bound-Mad2-bd"/>
</dbReference>
<keyword evidence="3" id="KW-1185">Reference proteome</keyword>
<feature type="non-terminal residue" evidence="2">
    <location>
        <position position="1"/>
    </location>
</feature>
<dbReference type="EMBL" id="AUSU01007772">
    <property type="protein sequence ID" value="EPS60167.1"/>
    <property type="molecule type" value="Genomic_DNA"/>
</dbReference>
<proteinExistence type="predicted"/>
<dbReference type="GO" id="GO:0007096">
    <property type="term" value="P:regulation of exit from mitosis"/>
    <property type="evidence" value="ECO:0007669"/>
    <property type="project" value="InterPro"/>
</dbReference>
<feature type="compositionally biased region" description="Polar residues" evidence="1">
    <location>
        <begin position="88"/>
        <end position="101"/>
    </location>
</feature>
<accession>S8DKW4</accession>
<feature type="region of interest" description="Disordered" evidence="1">
    <location>
        <begin position="70"/>
        <end position="101"/>
    </location>
</feature>
<dbReference type="Proteomes" id="UP000015453">
    <property type="component" value="Unassembled WGS sequence"/>
</dbReference>
<dbReference type="AlphaFoldDB" id="S8DKW4"/>
<feature type="compositionally biased region" description="Basic residues" evidence="1">
    <location>
        <begin position="74"/>
        <end position="86"/>
    </location>
</feature>
<dbReference type="PANTHER" id="PTHR15681:SF1">
    <property type="entry name" value="MAD2L1-BINDING PROTEIN"/>
    <property type="match status" value="1"/>
</dbReference>
<evidence type="ECO:0000313" key="3">
    <source>
        <dbReference type="Proteomes" id="UP000015453"/>
    </source>
</evidence>
<dbReference type="InterPro" id="IPR053729">
    <property type="entry name" value="MAD2L1BP_domain_sf"/>
</dbReference>
<evidence type="ECO:0000256" key="1">
    <source>
        <dbReference type="SAM" id="MobiDB-lite"/>
    </source>
</evidence>